<sequence length="144" mass="15953">MSLHILKLCVGATGIDDLRGWVSERSMAAIAAGLEPHTVHTTRMTPKRRDEILDGGSLYWVINGQIRARQALLDITNHTDGQGIQRCDLVLAPQVVDTVPVPRKPFQGWRYLKAEDAPRDLDFGEGGEDMPEELRAELAELGLL</sequence>
<protein>
    <submittedName>
        <fullName evidence="1">DUF1489 family protein</fullName>
    </submittedName>
</protein>
<proteinExistence type="predicted"/>
<reference evidence="1 2" key="1">
    <citation type="submission" date="2020-12" db="EMBL/GenBank/DDBJ databases">
        <authorList>
            <person name="Zheng R.K."/>
            <person name="Sun C.M."/>
        </authorList>
    </citation>
    <scope>NUCLEOTIDE SEQUENCE [LARGE SCALE GENOMIC DNA]</scope>
    <source>
        <strain evidence="1 2">ZRK001</strain>
    </source>
</reference>
<dbReference type="PIRSF" id="PIRSF032025">
    <property type="entry name" value="UCP032025"/>
    <property type="match status" value="1"/>
</dbReference>
<dbReference type="InterPro" id="IPR008320">
    <property type="entry name" value="UCP032025"/>
</dbReference>
<dbReference type="RefSeq" id="WP_200333965.1">
    <property type="nucleotide sequence ID" value="NZ_CP066786.1"/>
</dbReference>
<organism evidence="1 2">
    <name type="scientific">Martelella lutilitoris</name>
    <dbReference type="NCBI Taxonomy" id="2583532"/>
    <lineage>
        <taxon>Bacteria</taxon>
        <taxon>Pseudomonadati</taxon>
        <taxon>Pseudomonadota</taxon>
        <taxon>Alphaproteobacteria</taxon>
        <taxon>Hyphomicrobiales</taxon>
        <taxon>Aurantimonadaceae</taxon>
        <taxon>Martelella</taxon>
    </lineage>
</organism>
<dbReference type="Proteomes" id="UP000596083">
    <property type="component" value="Chromosome"/>
</dbReference>
<dbReference type="EMBL" id="CP066786">
    <property type="protein sequence ID" value="QQM29183.1"/>
    <property type="molecule type" value="Genomic_DNA"/>
</dbReference>
<evidence type="ECO:0000313" key="2">
    <source>
        <dbReference type="Proteomes" id="UP000596083"/>
    </source>
</evidence>
<dbReference type="KEGG" id="mlut:JET14_12650"/>
<dbReference type="Pfam" id="PF07370">
    <property type="entry name" value="DUF1489"/>
    <property type="match status" value="1"/>
</dbReference>
<gene>
    <name evidence="1" type="ORF">JET14_12650</name>
</gene>
<dbReference type="AlphaFoldDB" id="A0A7T7HHB0"/>
<accession>A0A7T7HHB0</accession>
<evidence type="ECO:0000313" key="1">
    <source>
        <dbReference type="EMBL" id="QQM29183.1"/>
    </source>
</evidence>
<name>A0A7T7HHB0_9HYPH</name>